<accession>A0A0F8YZU6</accession>
<evidence type="ECO:0000256" key="1">
    <source>
        <dbReference type="SAM" id="Phobius"/>
    </source>
</evidence>
<keyword evidence="1" id="KW-0812">Transmembrane</keyword>
<feature type="transmembrane region" description="Helical" evidence="1">
    <location>
        <begin position="17"/>
        <end position="36"/>
    </location>
</feature>
<proteinExistence type="predicted"/>
<evidence type="ECO:0000313" key="2">
    <source>
        <dbReference type="EMBL" id="KKK86972.1"/>
    </source>
</evidence>
<keyword evidence="1" id="KW-1133">Transmembrane helix</keyword>
<protein>
    <submittedName>
        <fullName evidence="2">Uncharacterized protein</fullName>
    </submittedName>
</protein>
<dbReference type="EMBL" id="LAZR01050609">
    <property type="protein sequence ID" value="KKK86972.1"/>
    <property type="molecule type" value="Genomic_DNA"/>
</dbReference>
<sequence length="154" mass="17826">MSNLLEKLKPSRLKRELLPFIIISVITISSLIYFSYQDSTGSNMYSPEVPTINIEVSSEISNSSQQCFIKVSPVSYEFIKSTWANRFLAANIRKRDSDGGFSFELFQREDLFQIRDDDDWLLLPPGKNLDSLRTKMAFDVYNMLKENDSNYMLP</sequence>
<organism evidence="2">
    <name type="scientific">marine sediment metagenome</name>
    <dbReference type="NCBI Taxonomy" id="412755"/>
    <lineage>
        <taxon>unclassified sequences</taxon>
        <taxon>metagenomes</taxon>
        <taxon>ecological metagenomes</taxon>
    </lineage>
</organism>
<feature type="non-terminal residue" evidence="2">
    <location>
        <position position="154"/>
    </location>
</feature>
<gene>
    <name evidence="2" type="ORF">LCGC14_2757900</name>
</gene>
<name>A0A0F8YZU6_9ZZZZ</name>
<reference evidence="2" key="1">
    <citation type="journal article" date="2015" name="Nature">
        <title>Complex archaea that bridge the gap between prokaryotes and eukaryotes.</title>
        <authorList>
            <person name="Spang A."/>
            <person name="Saw J.H."/>
            <person name="Jorgensen S.L."/>
            <person name="Zaremba-Niedzwiedzka K."/>
            <person name="Martijn J."/>
            <person name="Lind A.E."/>
            <person name="van Eijk R."/>
            <person name="Schleper C."/>
            <person name="Guy L."/>
            <person name="Ettema T.J."/>
        </authorList>
    </citation>
    <scope>NUCLEOTIDE SEQUENCE</scope>
</reference>
<comment type="caution">
    <text evidence="2">The sequence shown here is derived from an EMBL/GenBank/DDBJ whole genome shotgun (WGS) entry which is preliminary data.</text>
</comment>
<keyword evidence="1" id="KW-0472">Membrane</keyword>
<dbReference type="AlphaFoldDB" id="A0A0F8YZU6"/>